<dbReference type="GO" id="GO:1901605">
    <property type="term" value="P:alpha-amino acid metabolic process"/>
    <property type="evidence" value="ECO:0007669"/>
    <property type="project" value="UniProtKB-ARBA"/>
</dbReference>
<dbReference type="InParanoid" id="A0A140LB88"/>
<dbReference type="Proteomes" id="UP000070427">
    <property type="component" value="Unassembled WGS sequence"/>
</dbReference>
<dbReference type="Gene3D" id="3.40.50.1100">
    <property type="match status" value="1"/>
</dbReference>
<gene>
    <name evidence="1" type="ORF">AN618_08250</name>
</gene>
<evidence type="ECO:0000313" key="2">
    <source>
        <dbReference type="Proteomes" id="UP000070427"/>
    </source>
</evidence>
<evidence type="ECO:0008006" key="3">
    <source>
        <dbReference type="Google" id="ProtNLM"/>
    </source>
</evidence>
<comment type="caution">
    <text evidence="1">The sequence shown here is derived from an EMBL/GenBank/DDBJ whole genome shotgun (WGS) entry which is preliminary data.</text>
</comment>
<dbReference type="STRING" id="520764.AN618_08250"/>
<sequence>MEEVKILLSERETPDYWYNIQADLPNPLKPPINPKTGEVISIEELKKIFPEELLKQEITQERYI</sequence>
<dbReference type="EMBL" id="LOED01000007">
    <property type="protein sequence ID" value="KXG77813.1"/>
    <property type="molecule type" value="Genomic_DNA"/>
</dbReference>
<dbReference type="InterPro" id="IPR036052">
    <property type="entry name" value="TrpB-like_PALP_sf"/>
</dbReference>
<organism evidence="1 2">
    <name type="scientific">Fervidicola ferrireducens</name>
    <dbReference type="NCBI Taxonomy" id="520764"/>
    <lineage>
        <taxon>Bacteria</taxon>
        <taxon>Bacillati</taxon>
        <taxon>Bacillota</taxon>
        <taxon>Clostridia</taxon>
        <taxon>Thermosediminibacterales</taxon>
        <taxon>Thermosediminibacteraceae</taxon>
        <taxon>Fervidicola</taxon>
    </lineage>
</organism>
<accession>A0A140LB88</accession>
<proteinExistence type="predicted"/>
<protein>
    <recommendedName>
        <fullName evidence="3">Tryptophan synthase</fullName>
    </recommendedName>
</protein>
<name>A0A140LB88_9FIRM</name>
<keyword evidence="2" id="KW-1185">Reference proteome</keyword>
<evidence type="ECO:0000313" key="1">
    <source>
        <dbReference type="EMBL" id="KXG77813.1"/>
    </source>
</evidence>
<reference evidence="1 2" key="1">
    <citation type="submission" date="2015-12" db="EMBL/GenBank/DDBJ databases">
        <title>Draft genome sequnece of Fervidicola ferrireducens strain Y170.</title>
        <authorList>
            <person name="Patel B.K."/>
        </authorList>
    </citation>
    <scope>NUCLEOTIDE SEQUENCE [LARGE SCALE GENOMIC DNA]</scope>
    <source>
        <strain evidence="1 2">Y170</strain>
    </source>
</reference>
<dbReference type="AlphaFoldDB" id="A0A140LB88"/>